<dbReference type="Pfam" id="PF01494">
    <property type="entry name" value="FAD_binding_3"/>
    <property type="match status" value="1"/>
</dbReference>
<dbReference type="RefSeq" id="WP_023547391.1">
    <property type="nucleotide sequence ID" value="NZ_CM002285.1"/>
</dbReference>
<comment type="caution">
    <text evidence="4">The sequence shown here is derived from an EMBL/GenBank/DDBJ whole genome shotgun (WGS) entry which is preliminary data.</text>
</comment>
<dbReference type="PANTHER" id="PTHR43747">
    <property type="entry name" value="FAD-BINDING PROTEIN"/>
    <property type="match status" value="1"/>
</dbReference>
<dbReference type="AlphaFoldDB" id="V6KGB6"/>
<dbReference type="SUPFAM" id="SSF51905">
    <property type="entry name" value="FAD/NAD(P)-binding domain"/>
    <property type="match status" value="1"/>
</dbReference>
<dbReference type="GO" id="GO:0016491">
    <property type="term" value="F:oxidoreductase activity"/>
    <property type="evidence" value="ECO:0007669"/>
    <property type="project" value="UniProtKB-KW"/>
</dbReference>
<dbReference type="PANTHER" id="PTHR43747:SF5">
    <property type="entry name" value="FAD-BINDING DOMAIN-CONTAINING PROTEIN"/>
    <property type="match status" value="1"/>
</dbReference>
<dbReference type="PRINTS" id="PR00420">
    <property type="entry name" value="RNGMNOXGNASE"/>
</dbReference>
<dbReference type="Gene3D" id="3.50.50.60">
    <property type="entry name" value="FAD/NAD(P)-binding domain"/>
    <property type="match status" value="1"/>
</dbReference>
<evidence type="ECO:0000313" key="4">
    <source>
        <dbReference type="EMBL" id="EST31122.1"/>
    </source>
</evidence>
<dbReference type="InterPro" id="IPR036188">
    <property type="entry name" value="FAD/NAD-bd_sf"/>
</dbReference>
<evidence type="ECO:0000313" key="5">
    <source>
        <dbReference type="Proteomes" id="UP000017984"/>
    </source>
</evidence>
<sequence>MNATTDHDVIVLGAGIAGSMLGAILARQGASVLLVDAGSHPKFAVGESTIPETLVTLRMIAERYDVPEIATLTNTKFLMEQVNTSFGVKDHFGFLLHREGEEPDWREAVQLSTGGGVYKTSHLFRQDTDTHLFHAAVRHGCVPKLNHLVSDVEIEDDHVAVVGTDGSRITARYLVDASGFRSPLAAKLGLREEPSRLKHHSRSLFSHMINVRQDEVLGHTGDQCPPTRWYDGTMHHTFDRGWFWVIPFDNNPASRNPLVSVGVTLDERKYPKNRDLTPEQEFFELASRFPAVKRQFENAVSVREWVSTERLQYSATRSVGARWCLMSHAAGFIDPLYSRGISNTANVVNVLAHRLLGALREDDFTVERFEYVERVEQGLLDYNDALVNASFISFGHYPLFSAVFRVWTLGTVFSANRLQAAMMRFRRTGDPEHLRALEDHDHPGLWWPDARYLELLDAVVEQTSRYERGEVTGDEAAQYLFRRLSSADFVPKPFGFADIEHRFLRPTPGRMVSLLKWALTEAPDDVRDLYLGPVTESLKGLVAGRRPA</sequence>
<dbReference type="STRING" id="1352936.M878_17140"/>
<organism evidence="4 5">
    <name type="scientific">Streptomyces roseochromogenus subsp. oscitans DS 12.976</name>
    <dbReference type="NCBI Taxonomy" id="1352936"/>
    <lineage>
        <taxon>Bacteria</taxon>
        <taxon>Bacillati</taxon>
        <taxon>Actinomycetota</taxon>
        <taxon>Actinomycetes</taxon>
        <taxon>Kitasatosporales</taxon>
        <taxon>Streptomycetaceae</taxon>
        <taxon>Streptomyces</taxon>
    </lineage>
</organism>
<dbReference type="HOGENOM" id="CLU_025990_0_0_11"/>
<proteinExistence type="inferred from homology"/>
<comment type="similarity">
    <text evidence="2">Belongs to the flavin-dependent halogenase family. Bacterial tryptophan halogenase subfamily.</text>
</comment>
<protein>
    <recommendedName>
        <fullName evidence="3">FAD-binding domain-containing protein</fullName>
    </recommendedName>
</protein>
<keyword evidence="5" id="KW-1185">Reference proteome</keyword>
<evidence type="ECO:0000256" key="1">
    <source>
        <dbReference type="ARBA" id="ARBA00023002"/>
    </source>
</evidence>
<name>V6KGB6_STRRC</name>
<dbReference type="PATRIC" id="fig|1352936.5.peg.3602"/>
<evidence type="ECO:0000256" key="2">
    <source>
        <dbReference type="ARBA" id="ARBA00038396"/>
    </source>
</evidence>
<dbReference type="Proteomes" id="UP000017984">
    <property type="component" value="Chromosome"/>
</dbReference>
<keyword evidence="1" id="KW-0560">Oxidoreductase</keyword>
<gene>
    <name evidence="4" type="ORF">M878_17140</name>
</gene>
<dbReference type="GO" id="GO:0071949">
    <property type="term" value="F:FAD binding"/>
    <property type="evidence" value="ECO:0007669"/>
    <property type="project" value="InterPro"/>
</dbReference>
<accession>V6KGB6</accession>
<feature type="domain" description="FAD-binding" evidence="3">
    <location>
        <begin position="7"/>
        <end position="203"/>
    </location>
</feature>
<dbReference type="InterPro" id="IPR002938">
    <property type="entry name" value="FAD-bd"/>
</dbReference>
<evidence type="ECO:0000259" key="3">
    <source>
        <dbReference type="Pfam" id="PF01494"/>
    </source>
</evidence>
<reference evidence="4 5" key="1">
    <citation type="journal article" date="2014" name="Genome Announc.">
        <title>Draft Genome Sequence of Streptomyces roseochromogenes subsp. oscitans DS 12.976, Producer of the Aminocoumarin Antibiotic Clorobiocin.</title>
        <authorList>
            <person name="Ruckert C."/>
            <person name="Kalinowski J."/>
            <person name="Heide L."/>
            <person name="Apel A.K."/>
        </authorList>
    </citation>
    <scope>NUCLEOTIDE SEQUENCE [LARGE SCALE GENOMIC DNA]</scope>
    <source>
        <strain evidence="4 5">DS 12.976</strain>
    </source>
</reference>
<dbReference type="EMBL" id="AWQX01000150">
    <property type="protein sequence ID" value="EST31122.1"/>
    <property type="molecule type" value="Genomic_DNA"/>
</dbReference>
<dbReference type="InterPro" id="IPR050816">
    <property type="entry name" value="Flavin-dep_Halogenase_NPB"/>
</dbReference>